<keyword evidence="2" id="KW-1185">Reference proteome</keyword>
<dbReference type="RefSeq" id="XP_046008386.1">
    <property type="nucleotide sequence ID" value="XM_046162078.1"/>
</dbReference>
<name>A0A9P8Y064_9PEZI</name>
<gene>
    <name evidence="1" type="ORF">B0I36DRAFT_416585</name>
</gene>
<dbReference type="InterPro" id="IPR053037">
    <property type="entry name" value="Pericyclase_pydY-like"/>
</dbReference>
<dbReference type="AlphaFoldDB" id="A0A9P8Y064"/>
<accession>A0A9P8Y064</accession>
<dbReference type="EMBL" id="JAGTJQ010000009">
    <property type="protein sequence ID" value="KAH7024838.1"/>
    <property type="molecule type" value="Genomic_DNA"/>
</dbReference>
<reference evidence="1" key="1">
    <citation type="journal article" date="2021" name="Nat. Commun.">
        <title>Genetic determinants of endophytism in the Arabidopsis root mycobiome.</title>
        <authorList>
            <person name="Mesny F."/>
            <person name="Miyauchi S."/>
            <person name="Thiergart T."/>
            <person name="Pickel B."/>
            <person name="Atanasova L."/>
            <person name="Karlsson M."/>
            <person name="Huettel B."/>
            <person name="Barry K.W."/>
            <person name="Haridas S."/>
            <person name="Chen C."/>
            <person name="Bauer D."/>
            <person name="Andreopoulos W."/>
            <person name="Pangilinan J."/>
            <person name="LaButti K."/>
            <person name="Riley R."/>
            <person name="Lipzen A."/>
            <person name="Clum A."/>
            <person name="Drula E."/>
            <person name="Henrissat B."/>
            <person name="Kohler A."/>
            <person name="Grigoriev I.V."/>
            <person name="Martin F.M."/>
            <person name="Hacquard S."/>
        </authorList>
    </citation>
    <scope>NUCLEOTIDE SEQUENCE</scope>
    <source>
        <strain evidence="1">MPI-CAGE-CH-0230</strain>
    </source>
</reference>
<dbReference type="PANTHER" id="PTHR38115:SF1">
    <property type="entry name" value="LIPOCALIN-LIKE DOMAIN-CONTAINING PROTEIN"/>
    <property type="match status" value="1"/>
</dbReference>
<evidence type="ECO:0008006" key="3">
    <source>
        <dbReference type="Google" id="ProtNLM"/>
    </source>
</evidence>
<proteinExistence type="predicted"/>
<evidence type="ECO:0000313" key="1">
    <source>
        <dbReference type="EMBL" id="KAH7024838.1"/>
    </source>
</evidence>
<sequence>MAAPNACTIENLSGTWTMQGINWVVRRAIGLAEVTVKKHQFVSDHPETSTPRVQITIVQTTSTGMGGTLDNRYLDWSENHQEDRLFGNTKVQTRFIGGSSSDGKVLPNLELQTPIDDPNILKFLRGEIGDNLEPSEGYLVEAPKGGFPGVVNEEGLWIHVFIRNQTGLWRAEQVWGFENINNERRLVRRTVTSDNKGNHQFGRLVYNFKDSQYE</sequence>
<dbReference type="PANTHER" id="PTHR38115">
    <property type="entry name" value="LIPOCALIN-LIKE DOMAIN-CONTAINING PROTEIN"/>
    <property type="match status" value="1"/>
</dbReference>
<evidence type="ECO:0000313" key="2">
    <source>
        <dbReference type="Proteomes" id="UP000756346"/>
    </source>
</evidence>
<dbReference type="Proteomes" id="UP000756346">
    <property type="component" value="Unassembled WGS sequence"/>
</dbReference>
<dbReference type="GeneID" id="70191624"/>
<organism evidence="1 2">
    <name type="scientific">Microdochium trichocladiopsis</name>
    <dbReference type="NCBI Taxonomy" id="1682393"/>
    <lineage>
        <taxon>Eukaryota</taxon>
        <taxon>Fungi</taxon>
        <taxon>Dikarya</taxon>
        <taxon>Ascomycota</taxon>
        <taxon>Pezizomycotina</taxon>
        <taxon>Sordariomycetes</taxon>
        <taxon>Xylariomycetidae</taxon>
        <taxon>Xylariales</taxon>
        <taxon>Microdochiaceae</taxon>
        <taxon>Microdochium</taxon>
    </lineage>
</organism>
<protein>
    <recommendedName>
        <fullName evidence="3">Calycin-like protein</fullName>
    </recommendedName>
</protein>
<dbReference type="OrthoDB" id="425354at2759"/>
<comment type="caution">
    <text evidence="1">The sequence shown here is derived from an EMBL/GenBank/DDBJ whole genome shotgun (WGS) entry which is preliminary data.</text>
</comment>